<organism evidence="9 10">
    <name type="scientific">Prorocentrum cordatum</name>
    <dbReference type="NCBI Taxonomy" id="2364126"/>
    <lineage>
        <taxon>Eukaryota</taxon>
        <taxon>Sar</taxon>
        <taxon>Alveolata</taxon>
        <taxon>Dinophyceae</taxon>
        <taxon>Prorocentrales</taxon>
        <taxon>Prorocentraceae</taxon>
        <taxon>Prorocentrum</taxon>
    </lineage>
</organism>
<reference evidence="9" key="1">
    <citation type="submission" date="2023-10" db="EMBL/GenBank/DDBJ databases">
        <authorList>
            <person name="Chen Y."/>
            <person name="Shah S."/>
            <person name="Dougan E. K."/>
            <person name="Thang M."/>
            <person name="Chan C."/>
        </authorList>
    </citation>
    <scope>NUCLEOTIDE SEQUENCE [LARGE SCALE GENOMIC DNA]</scope>
</reference>
<comment type="domain">
    <text evidence="7">The DHHC domain is required for palmitoyltransferase activity.</text>
</comment>
<evidence type="ECO:0000313" key="9">
    <source>
        <dbReference type="EMBL" id="CAK0873684.1"/>
    </source>
</evidence>
<protein>
    <recommendedName>
        <fullName evidence="7">Palmitoyltransferase</fullName>
        <ecNumber evidence="7">2.3.1.225</ecNumber>
    </recommendedName>
</protein>
<evidence type="ECO:0000259" key="8">
    <source>
        <dbReference type="Pfam" id="PF01529"/>
    </source>
</evidence>
<proteinExistence type="inferred from homology"/>
<dbReference type="Proteomes" id="UP001189429">
    <property type="component" value="Unassembled WGS sequence"/>
</dbReference>
<dbReference type="PROSITE" id="PS50216">
    <property type="entry name" value="DHHC"/>
    <property type="match status" value="1"/>
</dbReference>
<comment type="subcellular location">
    <subcellularLocation>
        <location evidence="1">Membrane</location>
        <topology evidence="1">Multi-pass membrane protein</topology>
    </subcellularLocation>
</comment>
<dbReference type="EMBL" id="CAUYUJ010017305">
    <property type="protein sequence ID" value="CAK0873684.1"/>
    <property type="molecule type" value="Genomic_DNA"/>
</dbReference>
<dbReference type="PANTHER" id="PTHR12246">
    <property type="entry name" value="PALMITOYLTRANSFERASE ZDHHC16"/>
    <property type="match status" value="1"/>
</dbReference>
<keyword evidence="3 7" id="KW-0812">Transmembrane</keyword>
<evidence type="ECO:0000256" key="2">
    <source>
        <dbReference type="ARBA" id="ARBA00022679"/>
    </source>
</evidence>
<evidence type="ECO:0000256" key="1">
    <source>
        <dbReference type="ARBA" id="ARBA00004141"/>
    </source>
</evidence>
<evidence type="ECO:0000256" key="7">
    <source>
        <dbReference type="RuleBase" id="RU079119"/>
    </source>
</evidence>
<dbReference type="InterPro" id="IPR039859">
    <property type="entry name" value="PFA4/ZDH16/20/ERF2-like"/>
</dbReference>
<accession>A0ABN9VK73</accession>
<dbReference type="EC" id="2.3.1.225" evidence="7"/>
<evidence type="ECO:0000313" key="10">
    <source>
        <dbReference type="Proteomes" id="UP001189429"/>
    </source>
</evidence>
<keyword evidence="2 7" id="KW-0808">Transferase</keyword>
<evidence type="ECO:0000256" key="4">
    <source>
        <dbReference type="ARBA" id="ARBA00022989"/>
    </source>
</evidence>
<comment type="similarity">
    <text evidence="7">Belongs to the DHHC palmitoyltransferase family.</text>
</comment>
<gene>
    <name evidence="9" type="ORF">PCOR1329_LOCUS58804</name>
</gene>
<name>A0ABN9VK73_9DINO</name>
<keyword evidence="4 7" id="KW-1133">Transmembrane helix</keyword>
<keyword evidence="6 7" id="KW-0012">Acyltransferase</keyword>
<feature type="transmembrane region" description="Helical" evidence="7">
    <location>
        <begin position="88"/>
        <end position="113"/>
    </location>
</feature>
<sequence>MLVRALQGPGGFKPDRCHHCKVCGTCILKMDHHCPWIYNCVGYFNYKYFFLVIFYSVIALHMIFWTMFESVERSLEDDREPFLTSFLTLFGVTLAASLGFIVTLFGMFHAWLICKGLSTIELFEKQGERRDDATLGELICGDAYTSKFNHGTLQNIRTSLGDWAILWLLPVCPPSGSGLNFVQHAASGAEEEARSMEARRGTYVRRTSHKKRAHQHHRDYWV</sequence>
<comment type="catalytic activity">
    <reaction evidence="7">
        <text>L-cysteinyl-[protein] + hexadecanoyl-CoA = S-hexadecanoyl-L-cysteinyl-[protein] + CoA</text>
        <dbReference type="Rhea" id="RHEA:36683"/>
        <dbReference type="Rhea" id="RHEA-COMP:10131"/>
        <dbReference type="Rhea" id="RHEA-COMP:11032"/>
        <dbReference type="ChEBI" id="CHEBI:29950"/>
        <dbReference type="ChEBI" id="CHEBI:57287"/>
        <dbReference type="ChEBI" id="CHEBI:57379"/>
        <dbReference type="ChEBI" id="CHEBI:74151"/>
        <dbReference type="EC" id="2.3.1.225"/>
    </reaction>
</comment>
<keyword evidence="10" id="KW-1185">Reference proteome</keyword>
<evidence type="ECO:0000256" key="3">
    <source>
        <dbReference type="ARBA" id="ARBA00022692"/>
    </source>
</evidence>
<evidence type="ECO:0000256" key="6">
    <source>
        <dbReference type="ARBA" id="ARBA00023315"/>
    </source>
</evidence>
<evidence type="ECO:0000256" key="5">
    <source>
        <dbReference type="ARBA" id="ARBA00023136"/>
    </source>
</evidence>
<feature type="domain" description="Palmitoyltransferase DHHC" evidence="8">
    <location>
        <begin position="12"/>
        <end position="125"/>
    </location>
</feature>
<dbReference type="Pfam" id="PF01529">
    <property type="entry name" value="DHHC"/>
    <property type="match status" value="1"/>
</dbReference>
<dbReference type="InterPro" id="IPR001594">
    <property type="entry name" value="Palmitoyltrfase_DHHC"/>
</dbReference>
<feature type="transmembrane region" description="Helical" evidence="7">
    <location>
        <begin position="48"/>
        <end position="68"/>
    </location>
</feature>
<comment type="caution">
    <text evidence="9">The sequence shown here is derived from an EMBL/GenBank/DDBJ whole genome shotgun (WGS) entry which is preliminary data.</text>
</comment>
<keyword evidence="5 7" id="KW-0472">Membrane</keyword>